<evidence type="ECO:0000256" key="4">
    <source>
        <dbReference type="ARBA" id="ARBA00023143"/>
    </source>
</evidence>
<feature type="domain" description="Flagellar basal body rod protein N-terminal" evidence="7">
    <location>
        <begin position="14"/>
        <end position="39"/>
    </location>
</feature>
<dbReference type="InterPro" id="IPR001444">
    <property type="entry name" value="Flag_bb_rod_N"/>
</dbReference>
<name>A0A6F8VD94_9PROT</name>
<organism evidence="8 9">
    <name type="scientific">Sulfurimicrobium lacus</name>
    <dbReference type="NCBI Taxonomy" id="2715678"/>
    <lineage>
        <taxon>Bacteria</taxon>
        <taxon>Pseudomonadati</taxon>
        <taxon>Pseudomonadota</taxon>
        <taxon>Betaproteobacteria</taxon>
        <taxon>Nitrosomonadales</taxon>
        <taxon>Sulfuricellaceae</taxon>
        <taxon>Sulfurimicrobium</taxon>
    </lineage>
</organism>
<evidence type="ECO:0000256" key="5">
    <source>
        <dbReference type="ARBA" id="ARBA00024934"/>
    </source>
</evidence>
<dbReference type="PIRSF" id="PIRSF002889">
    <property type="entry name" value="Rod_FlgB"/>
    <property type="match status" value="1"/>
</dbReference>
<dbReference type="Proteomes" id="UP000502260">
    <property type="component" value="Chromosome"/>
</dbReference>
<comment type="similarity">
    <text evidence="2 6">Belongs to the flagella basal body rod proteins family.</text>
</comment>
<protein>
    <recommendedName>
        <fullName evidence="3 6">Flagellar basal body rod protein FlgB</fullName>
    </recommendedName>
</protein>
<comment type="subcellular location">
    <subcellularLocation>
        <location evidence="1 6">Bacterial flagellum basal body</location>
    </subcellularLocation>
</comment>
<evidence type="ECO:0000256" key="2">
    <source>
        <dbReference type="ARBA" id="ARBA00009677"/>
    </source>
</evidence>
<dbReference type="RefSeq" id="WP_173062972.1">
    <property type="nucleotide sequence ID" value="NZ_AP022853.1"/>
</dbReference>
<dbReference type="KEGG" id="slac:SKTS_15950"/>
<keyword evidence="8" id="KW-0966">Cell projection</keyword>
<reference evidence="9" key="1">
    <citation type="submission" date="2020-03" db="EMBL/GenBank/DDBJ databases">
        <title>Complete genome sequence of sulfur-oxidizing bacterium skT11.</title>
        <authorList>
            <person name="Kanda M."/>
            <person name="Kojima H."/>
            <person name="Fukui M."/>
        </authorList>
    </citation>
    <scope>NUCLEOTIDE SEQUENCE [LARGE SCALE GENOMIC DNA]</scope>
    <source>
        <strain evidence="9">skT11</strain>
    </source>
</reference>
<evidence type="ECO:0000256" key="3">
    <source>
        <dbReference type="ARBA" id="ARBA00014376"/>
    </source>
</evidence>
<dbReference type="EMBL" id="AP022853">
    <property type="protein sequence ID" value="BCB26709.1"/>
    <property type="molecule type" value="Genomic_DNA"/>
</dbReference>
<sequence length="133" mass="14614">MIGRIDEEIGFMSKALNLHAQRQQLLAGNIANADTPNYKAVDIDFSRALQTAMGSGDAVGLNRTAPGHLQAKDSNPFGARTLYRQPAQPSIDGNTVDMDVERTQFIDNAIRYQFALDRVSGKFKEMQLALSSQ</sequence>
<keyword evidence="8" id="KW-0282">Flagellum</keyword>
<evidence type="ECO:0000256" key="1">
    <source>
        <dbReference type="ARBA" id="ARBA00004117"/>
    </source>
</evidence>
<dbReference type="InterPro" id="IPR006300">
    <property type="entry name" value="FlgB"/>
</dbReference>
<keyword evidence="9" id="KW-1185">Reference proteome</keyword>
<dbReference type="PANTHER" id="PTHR30435:SF12">
    <property type="entry name" value="FLAGELLAR BASAL BODY ROD PROTEIN FLGB"/>
    <property type="match status" value="1"/>
</dbReference>
<accession>A0A6F8VD94</accession>
<dbReference type="Pfam" id="PF00460">
    <property type="entry name" value="Flg_bb_rod"/>
    <property type="match status" value="1"/>
</dbReference>
<dbReference type="GO" id="GO:0030694">
    <property type="term" value="C:bacterial-type flagellum basal body, rod"/>
    <property type="evidence" value="ECO:0007669"/>
    <property type="project" value="InterPro"/>
</dbReference>
<proteinExistence type="inferred from homology"/>
<evidence type="ECO:0000256" key="6">
    <source>
        <dbReference type="PIRNR" id="PIRNR002889"/>
    </source>
</evidence>
<gene>
    <name evidence="8" type="primary">flgB</name>
    <name evidence="8" type="ORF">SKTS_15950</name>
</gene>
<evidence type="ECO:0000313" key="9">
    <source>
        <dbReference type="Proteomes" id="UP000502260"/>
    </source>
</evidence>
<dbReference type="GO" id="GO:0071973">
    <property type="term" value="P:bacterial-type flagellum-dependent cell motility"/>
    <property type="evidence" value="ECO:0007669"/>
    <property type="project" value="InterPro"/>
</dbReference>
<comment type="subunit">
    <text evidence="6">The basal body constitutes a major portion of the flagellar organelle and consists of a number of rings mounted on a central rod.</text>
</comment>
<comment type="function">
    <text evidence="5 6">Structural component of flagellum, the bacterial motility apparatus. Part of the rod structure of flagellar basal body.</text>
</comment>
<keyword evidence="8" id="KW-0969">Cilium</keyword>
<evidence type="ECO:0000259" key="7">
    <source>
        <dbReference type="Pfam" id="PF00460"/>
    </source>
</evidence>
<dbReference type="PANTHER" id="PTHR30435">
    <property type="entry name" value="FLAGELLAR PROTEIN"/>
    <property type="match status" value="1"/>
</dbReference>
<dbReference type="AlphaFoldDB" id="A0A6F8VD94"/>
<evidence type="ECO:0000313" key="8">
    <source>
        <dbReference type="EMBL" id="BCB26709.1"/>
    </source>
</evidence>
<dbReference type="NCBIfam" id="TIGR01396">
    <property type="entry name" value="FlgB"/>
    <property type="match status" value="1"/>
</dbReference>
<keyword evidence="4 6" id="KW-0975">Bacterial flagellum</keyword>